<organism evidence="2 3">
    <name type="scientific">Nocardia sputorum</name>
    <dbReference type="NCBI Taxonomy" id="2984338"/>
    <lineage>
        <taxon>Bacteria</taxon>
        <taxon>Bacillati</taxon>
        <taxon>Actinomycetota</taxon>
        <taxon>Actinomycetes</taxon>
        <taxon>Mycobacteriales</taxon>
        <taxon>Nocardiaceae</taxon>
        <taxon>Nocardia</taxon>
    </lineage>
</organism>
<dbReference type="Proteomes" id="UP001317870">
    <property type="component" value="Chromosome"/>
</dbReference>
<dbReference type="EMBL" id="AP026978">
    <property type="protein sequence ID" value="BDU02593.1"/>
    <property type="molecule type" value="Genomic_DNA"/>
</dbReference>
<evidence type="ECO:0000313" key="2">
    <source>
        <dbReference type="EMBL" id="BDU02593.1"/>
    </source>
</evidence>
<feature type="region of interest" description="Disordered" evidence="1">
    <location>
        <begin position="55"/>
        <end position="99"/>
    </location>
</feature>
<accession>A0ABN6UBG4</accession>
<proteinExistence type="predicted"/>
<evidence type="ECO:0000256" key="1">
    <source>
        <dbReference type="SAM" id="MobiDB-lite"/>
    </source>
</evidence>
<feature type="compositionally biased region" description="Basic and acidic residues" evidence="1">
    <location>
        <begin position="7"/>
        <end position="20"/>
    </location>
</feature>
<name>A0ABN6UBG4_9NOCA</name>
<sequence>MPEDDVREQRPQRLPDRRNEQQVADRIVVGDGVQAGTGVDQHDRRHQVLARFGQGGGHVAAGGMPDMRNGPLFPGERDRPASRALELRTGAQDAEKARA</sequence>
<keyword evidence="3" id="KW-1185">Reference proteome</keyword>
<reference evidence="2 3" key="1">
    <citation type="submission" date="2022-11" db="EMBL/GenBank/DDBJ databases">
        <title>Genome Sequencing of Nocardia sp. ON39_IFM12276 and assembly.</title>
        <authorList>
            <person name="Shimojima M."/>
            <person name="Toyokawa M."/>
            <person name="Uesaka K."/>
        </authorList>
    </citation>
    <scope>NUCLEOTIDE SEQUENCE [LARGE SCALE GENOMIC DNA]</scope>
    <source>
        <strain evidence="2 3">IFM 12276</strain>
    </source>
</reference>
<feature type="region of interest" description="Disordered" evidence="1">
    <location>
        <begin position="1"/>
        <end position="24"/>
    </location>
</feature>
<gene>
    <name evidence="2" type="ORF">IFM12276_56210</name>
</gene>
<evidence type="ECO:0000313" key="3">
    <source>
        <dbReference type="Proteomes" id="UP001317870"/>
    </source>
</evidence>
<protein>
    <submittedName>
        <fullName evidence="2">Uncharacterized protein</fullName>
    </submittedName>
</protein>